<evidence type="ECO:0000256" key="1">
    <source>
        <dbReference type="SAM" id="Phobius"/>
    </source>
</evidence>
<protein>
    <submittedName>
        <fullName evidence="2">Hypothetical membrane protein</fullName>
    </submittedName>
</protein>
<dbReference type="eggNOG" id="ENOG50317IK">
    <property type="taxonomic scope" value="Bacteria"/>
</dbReference>
<organism evidence="2">
    <name type="scientific">Rhodococcus erythropolis (strain PR4 / NBRC 100887)</name>
    <dbReference type="NCBI Taxonomy" id="234621"/>
    <lineage>
        <taxon>Bacteria</taxon>
        <taxon>Bacillati</taxon>
        <taxon>Actinomycetota</taxon>
        <taxon>Actinomycetes</taxon>
        <taxon>Mycobacteriales</taxon>
        <taxon>Nocardiaceae</taxon>
        <taxon>Rhodococcus</taxon>
        <taxon>Rhodococcus erythropolis group</taxon>
    </lineage>
</organism>
<reference evidence="2" key="1">
    <citation type="journal article" date="2006" name="Environ. Microbiol.">
        <title>Sequence analysis of three plasmids harboured in Rhodococcus erythropolis strain PR4.</title>
        <authorList>
            <person name="Sekine M."/>
            <person name="Tanikawa S."/>
            <person name="Omata S."/>
            <person name="Saito M."/>
            <person name="Fujisawa T."/>
            <person name="Tsukatani N."/>
            <person name="Tajima T."/>
            <person name="Sekigawa T."/>
            <person name="Kosugi H."/>
            <person name="Matsuo Y."/>
            <person name="Nishiko R."/>
            <person name="Imamura K."/>
            <person name="Ito M."/>
            <person name="Narita H."/>
            <person name="Tago S."/>
            <person name="Fujita N."/>
            <person name="Harayama S."/>
        </authorList>
    </citation>
    <scope>NUCLEOTIDE SEQUENCE [LARGE SCALE GENOMIC DNA]</scope>
    <source>
        <strain evidence="2">PR4</strain>
    </source>
</reference>
<dbReference type="AlphaFoldDB" id="C0ZR17"/>
<proteinExistence type="predicted"/>
<feature type="transmembrane region" description="Helical" evidence="1">
    <location>
        <begin position="105"/>
        <end position="127"/>
    </location>
</feature>
<dbReference type="KEGG" id="rer:RER_52270"/>
<dbReference type="HOGENOM" id="CLU_1794967_0_0_11"/>
<accession>C0ZR17</accession>
<name>C0ZR17_RHOE4</name>
<sequence length="144" mass="14928">MTSTTSAEADVAEQMAALALMAAAITVVRAIRESVIPAGRFHLDGCYRQTDRMRALHLLLAGFGFLLGFLIIVVSGLIELASVASRTDFAFVGDSAVSVGVSNEAIYTAIAAPLVGALLGLLSAVIATRFGWSLTRGSVTPASE</sequence>
<feature type="transmembrane region" description="Helical" evidence="1">
    <location>
        <begin position="58"/>
        <end position="85"/>
    </location>
</feature>
<keyword evidence="1" id="KW-0472">Membrane</keyword>
<gene>
    <name evidence="2" type="ordered locus">RER_52270</name>
</gene>
<feature type="transmembrane region" description="Helical" evidence="1">
    <location>
        <begin position="12"/>
        <end position="31"/>
    </location>
</feature>
<keyword evidence="1" id="KW-1133">Transmembrane helix</keyword>
<dbReference type="Proteomes" id="UP000002204">
    <property type="component" value="Chromosome"/>
</dbReference>
<keyword evidence="1" id="KW-0812">Transmembrane</keyword>
<dbReference type="EMBL" id="AP008957">
    <property type="protein sequence ID" value="BAH35935.1"/>
    <property type="molecule type" value="Genomic_DNA"/>
</dbReference>
<evidence type="ECO:0000313" key="2">
    <source>
        <dbReference type="EMBL" id="BAH35935.1"/>
    </source>
</evidence>